<feature type="compositionally biased region" description="Basic and acidic residues" evidence="1">
    <location>
        <begin position="264"/>
        <end position="273"/>
    </location>
</feature>
<accession>A0A1A7Z7Q8</accession>
<sequence length="1034" mass="111649">MWTKLRNVVRGVAQFKQTQIQTPSTTGSTIITDASVKESAATDVDNLSHGSAHSSSEVISEEHNEDASDRHCNTGRQSDQGYGSKDELHQELAEPSPTDDSADQTNKEETDRNVGDIAGSVDSAVAVVEPPSPVEVSSPVPSIVKLSTGSFDGGRETTKVKLFRRHSKNDSMSLPDEDLAPAAGDAAAQSQQQQRQKAFSERSCSFSVESRAGMLLEKGVDHMASQMGADARILAAALSGAKTLPAISVSKALFEDLEEEPEDEKSSSHKKVVEGGGAGVLEGSKGGEKVGKAAEGKEKCERKQTETQEEESGLRGATLERADVEAGADPLSLLVSENEESASVSSQEPPRSVPAVVSRNLAEEIEMYMNLQGPTGAKSSSMELQPSQGDSSDGPTPQKPLERRSSLPVAPVKTPTSSPGDTPKRSPNTVTRSKTFAVKRKTPGSTTASPGPRSSSLTALVKSSQGASLGSVINTISGIKMDNLLSGPKIDVLKSGMKQAANVASKMWGAVASAYYSDDEEEEALGGRGFPAHLDEHMLPAQDLDQSPERRAVPGLVSNGLNQSCTSLGSSSSSDTGRGTQTHPTPGRAGRGPDSEQSSSHHASSSSIYQNCALEVLMSSCSQCRSCEALVYDEEIMAGWTADDSNLNTNCPFCRTAFLPLLHIEFHDLRSVPDFYMNPSASGDSIHSTNAQPTAGSSAEIKTPDLITFSEEDPKETPDNPPGTQKSLVPEPVQSDPLGLLEHQAAGKQQKCSGTSLTRSNSVGGPLQSLDYSQRPGHGVSTTSLPCSLQEMSDGIGKKRPNPKPVSVPYLSPLVLRKELETLLENEGDQVIYTHKFLSQHPIIFWNLVWYFRRLDLPTHLPGLILNSEHCNNGVQLPLASLSQDSKHVYVQLLWDNINLHQEPGEPLYLLWRTFLEKKGTLAPTDHQEVRTLLNTIVRNIQTNDVYGPINLLIREIKRRPDGFKRQRSIYREILFLSLVALGRENIDVEAFDREYRQAYDELSAEQLKSLQRIDRPPTSSIQCCLKCFGAPVI</sequence>
<name>A0A1A7Z7Q8_9TELE</name>
<feature type="region of interest" description="Disordered" evidence="1">
    <location>
        <begin position="41"/>
        <end position="117"/>
    </location>
</feature>
<feature type="region of interest" description="Disordered" evidence="1">
    <location>
        <begin position="684"/>
        <end position="804"/>
    </location>
</feature>
<feature type="region of interest" description="Disordered" evidence="1">
    <location>
        <begin position="552"/>
        <end position="603"/>
    </location>
</feature>
<feature type="region of interest" description="Disordered" evidence="1">
    <location>
        <begin position="258"/>
        <end position="459"/>
    </location>
</feature>
<dbReference type="EMBL" id="HADX01015938">
    <property type="protein sequence ID" value="SBP38170.1"/>
    <property type="molecule type" value="Transcribed_RNA"/>
</dbReference>
<reference evidence="2" key="2">
    <citation type="submission" date="2016-06" db="EMBL/GenBank/DDBJ databases">
        <title>The genome of a short-lived fish provides insights into sex chromosome evolution and the genetic control of aging.</title>
        <authorList>
            <person name="Reichwald K."/>
            <person name="Felder M."/>
            <person name="Petzold A."/>
            <person name="Koch P."/>
            <person name="Groth M."/>
            <person name="Platzer M."/>
        </authorList>
    </citation>
    <scope>NUCLEOTIDE SEQUENCE</scope>
    <source>
        <tissue evidence="2">Brain</tissue>
    </source>
</reference>
<dbReference type="AlphaFoldDB" id="A0A1A7Z7Q8"/>
<feature type="compositionally biased region" description="Low complexity" evidence="1">
    <location>
        <begin position="331"/>
        <end position="346"/>
    </location>
</feature>
<dbReference type="PANTHER" id="PTHR12296">
    <property type="entry name" value="DENN DOMAIN-CONTAINING PROTEIN 4"/>
    <property type="match status" value="1"/>
</dbReference>
<feature type="region of interest" description="Disordered" evidence="1">
    <location>
        <begin position="167"/>
        <end position="202"/>
    </location>
</feature>
<evidence type="ECO:0000256" key="1">
    <source>
        <dbReference type="SAM" id="MobiDB-lite"/>
    </source>
</evidence>
<feature type="compositionally biased region" description="Polar residues" evidence="1">
    <location>
        <begin position="780"/>
        <end position="791"/>
    </location>
</feature>
<gene>
    <name evidence="2" type="primary">BX005437.1</name>
</gene>
<feature type="compositionally biased region" description="Polar residues" evidence="1">
    <location>
        <begin position="684"/>
        <end position="697"/>
    </location>
</feature>
<reference evidence="2" key="1">
    <citation type="submission" date="2016-05" db="EMBL/GenBank/DDBJ databases">
        <authorList>
            <person name="Lavstsen T."/>
            <person name="Jespersen J.S."/>
        </authorList>
    </citation>
    <scope>NUCLEOTIDE SEQUENCE</scope>
    <source>
        <tissue evidence="2">Brain</tissue>
    </source>
</reference>
<organism evidence="2">
    <name type="scientific">Iconisemion striatum</name>
    <dbReference type="NCBI Taxonomy" id="60296"/>
    <lineage>
        <taxon>Eukaryota</taxon>
        <taxon>Metazoa</taxon>
        <taxon>Chordata</taxon>
        <taxon>Craniata</taxon>
        <taxon>Vertebrata</taxon>
        <taxon>Euteleostomi</taxon>
        <taxon>Actinopterygii</taxon>
        <taxon>Neopterygii</taxon>
        <taxon>Teleostei</taxon>
        <taxon>Neoteleostei</taxon>
        <taxon>Acanthomorphata</taxon>
        <taxon>Ovalentaria</taxon>
        <taxon>Atherinomorphae</taxon>
        <taxon>Cyprinodontiformes</taxon>
        <taxon>Nothobranchiidae</taxon>
        <taxon>Iconisemion</taxon>
    </lineage>
</organism>
<feature type="compositionally biased region" description="Polar residues" evidence="1">
    <location>
        <begin position="414"/>
        <end position="434"/>
    </location>
</feature>
<feature type="compositionally biased region" description="Basic and acidic residues" evidence="1">
    <location>
        <begin position="285"/>
        <end position="306"/>
    </location>
</feature>
<protein>
    <submittedName>
        <fullName evidence="2">DENN/MADD domain containing 4C</fullName>
    </submittedName>
</protein>
<dbReference type="InterPro" id="IPR051696">
    <property type="entry name" value="DENN_Domain_GEFs"/>
</dbReference>
<dbReference type="PANTHER" id="PTHR12296:SF17">
    <property type="entry name" value="DENN DOMAIN-CONTAINING PROTEIN 4C"/>
    <property type="match status" value="1"/>
</dbReference>
<dbReference type="GO" id="GO:0031410">
    <property type="term" value="C:cytoplasmic vesicle"/>
    <property type="evidence" value="ECO:0007669"/>
    <property type="project" value="TreeGrafter"/>
</dbReference>
<feature type="compositionally biased region" description="Polar residues" evidence="1">
    <location>
        <begin position="377"/>
        <end position="395"/>
    </location>
</feature>
<feature type="compositionally biased region" description="Low complexity" evidence="1">
    <location>
        <begin position="180"/>
        <end position="197"/>
    </location>
</feature>
<feature type="compositionally biased region" description="Polar residues" evidence="1">
    <location>
        <begin position="750"/>
        <end position="763"/>
    </location>
</feature>
<evidence type="ECO:0000313" key="2">
    <source>
        <dbReference type="EMBL" id="SBP38170.1"/>
    </source>
</evidence>
<dbReference type="GO" id="GO:0032483">
    <property type="term" value="P:regulation of Rab protein signal transduction"/>
    <property type="evidence" value="ECO:0007669"/>
    <property type="project" value="TreeGrafter"/>
</dbReference>
<feature type="compositionally biased region" description="Polar residues" evidence="1">
    <location>
        <begin position="443"/>
        <end position="459"/>
    </location>
</feature>
<feature type="compositionally biased region" description="Basic and acidic residues" evidence="1">
    <location>
        <begin position="60"/>
        <end position="72"/>
    </location>
</feature>
<proteinExistence type="predicted"/>
<feature type="compositionally biased region" description="Basic and acidic residues" evidence="1">
    <location>
        <begin position="105"/>
        <end position="114"/>
    </location>
</feature>
<dbReference type="GO" id="GO:0005085">
    <property type="term" value="F:guanyl-nucleotide exchange factor activity"/>
    <property type="evidence" value="ECO:0007669"/>
    <property type="project" value="UniProtKB-ARBA"/>
</dbReference>
<feature type="compositionally biased region" description="Low complexity" evidence="1">
    <location>
        <begin position="564"/>
        <end position="580"/>
    </location>
</feature>
<feature type="compositionally biased region" description="Polar residues" evidence="1">
    <location>
        <begin position="48"/>
        <end position="58"/>
    </location>
</feature>